<name>A0A6C0BCN8_9ZZZZ</name>
<keyword evidence="5" id="KW-0560">Oxidoreductase</keyword>
<dbReference type="AlphaFoldDB" id="A0A6C0BCN8"/>
<evidence type="ECO:0000256" key="5">
    <source>
        <dbReference type="ARBA" id="ARBA00023002"/>
    </source>
</evidence>
<proteinExistence type="predicted"/>
<evidence type="ECO:0000256" key="4">
    <source>
        <dbReference type="ARBA" id="ARBA00022827"/>
    </source>
</evidence>
<keyword evidence="6" id="KW-1015">Disulfide bond</keyword>
<sequence>MPCSCKIPGPAYPENREWGPFVWSVLHGLAEKAGKVVFALYESDERRAWIQLLKAIGPMLPCSECREHYKTWITAHPVQALETMPYESMKEWIRLWLWELHQDVNRRLDKAILPHTELSAQYLGINITMQFKLFELIEKRAIQQQGVPIQAWMTFVKHFRTLASVYGMT</sequence>
<keyword evidence="3" id="KW-0285">Flavoprotein</keyword>
<reference evidence="8" key="1">
    <citation type="journal article" date="2020" name="Nature">
        <title>Giant virus diversity and host interactions through global metagenomics.</title>
        <authorList>
            <person name="Schulz F."/>
            <person name="Roux S."/>
            <person name="Paez-Espino D."/>
            <person name="Jungbluth S."/>
            <person name="Walsh D.A."/>
            <person name="Denef V.J."/>
            <person name="McMahon K.D."/>
            <person name="Konstantinidis K.T."/>
            <person name="Eloe-Fadrosh E.A."/>
            <person name="Kyrpides N.C."/>
            <person name="Woyke T."/>
        </authorList>
    </citation>
    <scope>NUCLEOTIDE SEQUENCE</scope>
    <source>
        <strain evidence="8">GVMAG-M-3300010158-60</strain>
    </source>
</reference>
<dbReference type="InterPro" id="IPR036774">
    <property type="entry name" value="ERV/ALR_sulphydryl_oxid_sf"/>
</dbReference>
<dbReference type="EC" id="1.8.3.2" evidence="2"/>
<dbReference type="Pfam" id="PF04777">
    <property type="entry name" value="Evr1_Alr"/>
    <property type="match status" value="1"/>
</dbReference>
<evidence type="ECO:0000256" key="2">
    <source>
        <dbReference type="ARBA" id="ARBA00012512"/>
    </source>
</evidence>
<comment type="cofactor">
    <cofactor evidence="1">
        <name>FAD</name>
        <dbReference type="ChEBI" id="CHEBI:57692"/>
    </cofactor>
</comment>
<dbReference type="Gene3D" id="1.20.120.310">
    <property type="entry name" value="ERV/ALR sulfhydryl oxidase domain"/>
    <property type="match status" value="1"/>
</dbReference>
<accession>A0A6C0BCN8</accession>
<evidence type="ECO:0000256" key="1">
    <source>
        <dbReference type="ARBA" id="ARBA00001974"/>
    </source>
</evidence>
<evidence type="ECO:0000313" key="8">
    <source>
        <dbReference type="EMBL" id="QHS89511.1"/>
    </source>
</evidence>
<evidence type="ECO:0000259" key="7">
    <source>
        <dbReference type="PROSITE" id="PS51324"/>
    </source>
</evidence>
<feature type="domain" description="ERV/ALR sulfhydryl oxidase" evidence="7">
    <location>
        <begin position="11"/>
        <end position="122"/>
    </location>
</feature>
<dbReference type="PROSITE" id="PS51324">
    <property type="entry name" value="ERV_ALR"/>
    <property type="match status" value="1"/>
</dbReference>
<dbReference type="SUPFAM" id="SSF69000">
    <property type="entry name" value="FAD-dependent thiol oxidase"/>
    <property type="match status" value="1"/>
</dbReference>
<keyword evidence="4" id="KW-0274">FAD</keyword>
<evidence type="ECO:0000256" key="3">
    <source>
        <dbReference type="ARBA" id="ARBA00022630"/>
    </source>
</evidence>
<evidence type="ECO:0000256" key="6">
    <source>
        <dbReference type="ARBA" id="ARBA00023157"/>
    </source>
</evidence>
<protein>
    <recommendedName>
        <fullName evidence="2">thiol oxidase</fullName>
        <ecNumber evidence="2">1.8.3.2</ecNumber>
    </recommendedName>
</protein>
<dbReference type="InterPro" id="IPR017905">
    <property type="entry name" value="ERV/ALR_sulphydryl_oxidase"/>
</dbReference>
<organism evidence="8">
    <name type="scientific">viral metagenome</name>
    <dbReference type="NCBI Taxonomy" id="1070528"/>
    <lineage>
        <taxon>unclassified sequences</taxon>
        <taxon>metagenomes</taxon>
        <taxon>organismal metagenomes</taxon>
    </lineage>
</organism>
<dbReference type="GO" id="GO:0016972">
    <property type="term" value="F:thiol oxidase activity"/>
    <property type="evidence" value="ECO:0007669"/>
    <property type="project" value="UniProtKB-EC"/>
</dbReference>
<dbReference type="EMBL" id="MN739111">
    <property type="protein sequence ID" value="QHS89511.1"/>
    <property type="molecule type" value="Genomic_DNA"/>
</dbReference>